<dbReference type="GO" id="GO:0008270">
    <property type="term" value="F:zinc ion binding"/>
    <property type="evidence" value="ECO:0007669"/>
    <property type="project" value="UniProtKB-KW"/>
</dbReference>
<keyword evidence="3" id="KW-0862">Zinc</keyword>
<dbReference type="PANTHER" id="PTHR12618">
    <property type="entry name" value="PHD AND RING FINGER DOMAIN-CONTAINING PROTEIN 1"/>
    <property type="match status" value="1"/>
</dbReference>
<dbReference type="PROSITE" id="PS01359">
    <property type="entry name" value="ZF_PHD_1"/>
    <property type="match status" value="1"/>
</dbReference>
<feature type="region of interest" description="Disordered" evidence="5">
    <location>
        <begin position="265"/>
        <end position="287"/>
    </location>
</feature>
<name>A0AAD9GJK7_BABDI</name>
<dbReference type="InterPro" id="IPR013083">
    <property type="entry name" value="Znf_RING/FYVE/PHD"/>
</dbReference>
<keyword evidence="1" id="KW-0479">Metal-binding</keyword>
<gene>
    <name evidence="8" type="ORF">X943_001917</name>
</gene>
<evidence type="ECO:0000313" key="9">
    <source>
        <dbReference type="Proteomes" id="UP001195914"/>
    </source>
</evidence>
<keyword evidence="9" id="KW-1185">Reference proteome</keyword>
<proteinExistence type="predicted"/>
<dbReference type="InterPro" id="IPR047157">
    <property type="entry name" value="PHRF1/Atg35"/>
</dbReference>
<feature type="region of interest" description="Disordered" evidence="5">
    <location>
        <begin position="52"/>
        <end position="71"/>
    </location>
</feature>
<comment type="caution">
    <text evidence="8">The sequence shown here is derived from an EMBL/GenBank/DDBJ whole genome shotgun (WGS) entry which is preliminary data.</text>
</comment>
<dbReference type="PROSITE" id="PS00518">
    <property type="entry name" value="ZF_RING_1"/>
    <property type="match status" value="1"/>
</dbReference>
<evidence type="ECO:0000256" key="4">
    <source>
        <dbReference type="PROSITE-ProRule" id="PRU00175"/>
    </source>
</evidence>
<dbReference type="InterPro" id="IPR001841">
    <property type="entry name" value="Znf_RING"/>
</dbReference>
<dbReference type="AlphaFoldDB" id="A0AAD9GJK7"/>
<dbReference type="Gene3D" id="3.30.40.10">
    <property type="entry name" value="Zinc/RING finger domain, C3HC4 (zinc finger)"/>
    <property type="match status" value="1"/>
</dbReference>
<reference evidence="8" key="1">
    <citation type="journal article" date="2014" name="Nucleic Acids Res.">
        <title>The evolutionary dynamics of variant antigen genes in Babesia reveal a history of genomic innovation underlying host-parasite interaction.</title>
        <authorList>
            <person name="Jackson A.P."/>
            <person name="Otto T.D."/>
            <person name="Darby A."/>
            <person name="Ramaprasad A."/>
            <person name="Xia D."/>
            <person name="Echaide I.E."/>
            <person name="Farber M."/>
            <person name="Gahlot S."/>
            <person name="Gamble J."/>
            <person name="Gupta D."/>
            <person name="Gupta Y."/>
            <person name="Jackson L."/>
            <person name="Malandrin L."/>
            <person name="Malas T.B."/>
            <person name="Moussa E."/>
            <person name="Nair M."/>
            <person name="Reid A.J."/>
            <person name="Sanders M."/>
            <person name="Sharma J."/>
            <person name="Tracey A."/>
            <person name="Quail M.A."/>
            <person name="Weir W."/>
            <person name="Wastling J.M."/>
            <person name="Hall N."/>
            <person name="Willadsen P."/>
            <person name="Lingelbach K."/>
            <person name="Shiels B."/>
            <person name="Tait A."/>
            <person name="Berriman M."/>
            <person name="Allred D.R."/>
            <person name="Pain A."/>
        </authorList>
    </citation>
    <scope>NUCLEOTIDE SEQUENCE</scope>
    <source>
        <strain evidence="8">1802A</strain>
    </source>
</reference>
<dbReference type="SUPFAM" id="SSF57903">
    <property type="entry name" value="FYVE/PHD zinc finger"/>
    <property type="match status" value="1"/>
</dbReference>
<dbReference type="InterPro" id="IPR011011">
    <property type="entry name" value="Znf_FYVE_PHD"/>
</dbReference>
<evidence type="ECO:0000256" key="1">
    <source>
        <dbReference type="ARBA" id="ARBA00022723"/>
    </source>
</evidence>
<organism evidence="8 9">
    <name type="scientific">Babesia divergens</name>
    <dbReference type="NCBI Taxonomy" id="32595"/>
    <lineage>
        <taxon>Eukaryota</taxon>
        <taxon>Sar</taxon>
        <taxon>Alveolata</taxon>
        <taxon>Apicomplexa</taxon>
        <taxon>Aconoidasida</taxon>
        <taxon>Piroplasmida</taxon>
        <taxon>Babesiidae</taxon>
        <taxon>Babesia</taxon>
    </lineage>
</organism>
<sequence>MCNTWELDGGLLAKIDEYFQSHMSSPREGWNDSAERSCSLGRHKRTRIIDSPNDCVESSESDDSEASGDEGEYQPECVVCNEIFNTDSEIGVPMTCIHIFCYMCIKEWSNRTNVCPICKSEFNVMRRLRWQQFTDFLSAGRTNVNSKKQAVEAKIKSYKTMKRNLIKCLAAIPSQIETVYHKSLAEETEDPIGGCEVCGADSDWEALLLCDGCNLGYHIFCLDPPLDSVPQGDWFCKACLEAQGMRHEESERTINVRDTIEPCNRTGISSSRRRNDPPRHGTTITSGNTPVECVEVISDTDEEDVELLEMSDGPNISEGGVRAFGNANVITIEDEENLFDDDTPNSSYTNSIPHSQGTSVRNAMLPAAGLYSVNSSQGLTPSSVGANSARGLSYVDLHNPVGAITSTSAFSGRNNAARYVYHTRETIDDIIEESVNKLSECPGGSSSYRKHEISTPSNLDEFAFNPQNLLSQNSEGMIGSANIVGDTNREHSDGLFEEKPKRHMSFVYRYRTMMEQEARNRGGIHDVVNGRIQGSSVRYLV</sequence>
<dbReference type="PROSITE" id="PS50089">
    <property type="entry name" value="ZF_RING_2"/>
    <property type="match status" value="1"/>
</dbReference>
<evidence type="ECO:0000313" key="8">
    <source>
        <dbReference type="EMBL" id="KAK1939647.1"/>
    </source>
</evidence>
<dbReference type="Gene3D" id="2.30.30.1150">
    <property type="match status" value="1"/>
</dbReference>
<dbReference type="InterPro" id="IPR001965">
    <property type="entry name" value="Znf_PHD"/>
</dbReference>
<dbReference type="InterPro" id="IPR019787">
    <property type="entry name" value="Znf_PHD-finger"/>
</dbReference>
<dbReference type="InterPro" id="IPR017907">
    <property type="entry name" value="Znf_RING_CS"/>
</dbReference>
<dbReference type="Pfam" id="PF00628">
    <property type="entry name" value="PHD"/>
    <property type="match status" value="1"/>
</dbReference>
<reference evidence="8" key="2">
    <citation type="submission" date="2021-05" db="EMBL/GenBank/DDBJ databases">
        <authorList>
            <person name="Pain A."/>
        </authorList>
    </citation>
    <scope>NUCLEOTIDE SEQUENCE</scope>
    <source>
        <strain evidence="8">1802A</strain>
    </source>
</reference>
<feature type="domain" description="PHD-type" evidence="6">
    <location>
        <begin position="192"/>
        <end position="242"/>
    </location>
</feature>
<keyword evidence="2 4" id="KW-0863">Zinc-finger</keyword>
<accession>A0AAD9GJK7</accession>
<dbReference type="EMBL" id="JAHBMH010000007">
    <property type="protein sequence ID" value="KAK1939647.1"/>
    <property type="molecule type" value="Genomic_DNA"/>
</dbReference>
<dbReference type="SMART" id="SM00249">
    <property type="entry name" value="PHD"/>
    <property type="match status" value="1"/>
</dbReference>
<dbReference type="SMART" id="SM00184">
    <property type="entry name" value="RING"/>
    <property type="match status" value="2"/>
</dbReference>
<dbReference type="CDD" id="cd15519">
    <property type="entry name" value="PHD1_Lid2p_like"/>
    <property type="match status" value="1"/>
</dbReference>
<dbReference type="PANTHER" id="PTHR12618:SF20">
    <property type="entry name" value="PHD AND RING FINGER DOMAIN-CONTAINING PROTEIN 1"/>
    <property type="match status" value="1"/>
</dbReference>
<feature type="domain" description="RING-type" evidence="7">
    <location>
        <begin position="77"/>
        <end position="119"/>
    </location>
</feature>
<dbReference type="PROSITE" id="PS50016">
    <property type="entry name" value="ZF_PHD_2"/>
    <property type="match status" value="1"/>
</dbReference>
<evidence type="ECO:0000259" key="6">
    <source>
        <dbReference type="PROSITE" id="PS50016"/>
    </source>
</evidence>
<protein>
    <submittedName>
        <fullName evidence="8">Uncharacterized protein</fullName>
    </submittedName>
</protein>
<feature type="compositionally biased region" description="Acidic residues" evidence="5">
    <location>
        <begin position="57"/>
        <end position="71"/>
    </location>
</feature>
<dbReference type="SUPFAM" id="SSF57850">
    <property type="entry name" value="RING/U-box"/>
    <property type="match status" value="1"/>
</dbReference>
<evidence type="ECO:0000256" key="3">
    <source>
        <dbReference type="ARBA" id="ARBA00022833"/>
    </source>
</evidence>
<dbReference type="Pfam" id="PF13639">
    <property type="entry name" value="zf-RING_2"/>
    <property type="match status" value="1"/>
</dbReference>
<dbReference type="InterPro" id="IPR019786">
    <property type="entry name" value="Zinc_finger_PHD-type_CS"/>
</dbReference>
<evidence type="ECO:0000259" key="7">
    <source>
        <dbReference type="PROSITE" id="PS50089"/>
    </source>
</evidence>
<evidence type="ECO:0000256" key="2">
    <source>
        <dbReference type="ARBA" id="ARBA00022771"/>
    </source>
</evidence>
<dbReference type="Proteomes" id="UP001195914">
    <property type="component" value="Unassembled WGS sequence"/>
</dbReference>
<evidence type="ECO:0000256" key="5">
    <source>
        <dbReference type="SAM" id="MobiDB-lite"/>
    </source>
</evidence>